<evidence type="ECO:0000313" key="2">
    <source>
        <dbReference type="Proteomes" id="UP000834106"/>
    </source>
</evidence>
<keyword evidence="2" id="KW-1185">Reference proteome</keyword>
<name>A0AAD2EA99_9LAMI</name>
<reference evidence="1" key="1">
    <citation type="submission" date="2023-05" db="EMBL/GenBank/DDBJ databases">
        <authorList>
            <person name="Huff M."/>
        </authorList>
    </citation>
    <scope>NUCLEOTIDE SEQUENCE</scope>
</reference>
<dbReference type="Proteomes" id="UP000834106">
    <property type="component" value="Chromosome 18"/>
</dbReference>
<dbReference type="EMBL" id="OU503053">
    <property type="protein sequence ID" value="CAI9782083.1"/>
    <property type="molecule type" value="Genomic_DNA"/>
</dbReference>
<evidence type="ECO:0000313" key="1">
    <source>
        <dbReference type="EMBL" id="CAI9782083.1"/>
    </source>
</evidence>
<organism evidence="1 2">
    <name type="scientific">Fraxinus pennsylvanica</name>
    <dbReference type="NCBI Taxonomy" id="56036"/>
    <lineage>
        <taxon>Eukaryota</taxon>
        <taxon>Viridiplantae</taxon>
        <taxon>Streptophyta</taxon>
        <taxon>Embryophyta</taxon>
        <taxon>Tracheophyta</taxon>
        <taxon>Spermatophyta</taxon>
        <taxon>Magnoliopsida</taxon>
        <taxon>eudicotyledons</taxon>
        <taxon>Gunneridae</taxon>
        <taxon>Pentapetalae</taxon>
        <taxon>asterids</taxon>
        <taxon>lamiids</taxon>
        <taxon>Lamiales</taxon>
        <taxon>Oleaceae</taxon>
        <taxon>Oleeae</taxon>
        <taxon>Fraxinus</taxon>
    </lineage>
</organism>
<protein>
    <submittedName>
        <fullName evidence="1">Uncharacterized protein</fullName>
    </submittedName>
</protein>
<accession>A0AAD2EA99</accession>
<sequence length="127" mass="13740">MASVATTEKPFMASEIVLQPIKDIFGTVKLPGSKFLSNLILLLAALSENDYMRPIWLPLLQMVVGRISHDEEKTSVYLQLLGTLMEIGSENDAPYIPDIIPLLGGENGGCLNHGIGTNIDVEVIGGF</sequence>
<dbReference type="AlphaFoldDB" id="A0AAD2EA99"/>
<proteinExistence type="predicted"/>
<gene>
    <name evidence="1" type="ORF">FPE_LOCUS29513</name>
</gene>